<accession>A0ABQ5B681</accession>
<name>A0ABQ5B681_9ASTR</name>
<dbReference type="Proteomes" id="UP001151760">
    <property type="component" value="Unassembled WGS sequence"/>
</dbReference>
<sequence>MQYLNGNKKELEKTLKELLGSFKDFGKLYANGACLDYQQAIQSHVDDHVSILAKDKGFGQEMHQSEESKALYGVTSPKDYAVTYFNEEMSHHTLYGINSLQDYATTFKYTRDDVSDSALRRNICDRVTP</sequence>
<reference evidence="1" key="1">
    <citation type="journal article" date="2022" name="Int. J. Mol. Sci.">
        <title>Draft Genome of Tanacetum Coccineum: Genomic Comparison of Closely Related Tanacetum-Family Plants.</title>
        <authorList>
            <person name="Yamashiro T."/>
            <person name="Shiraishi A."/>
            <person name="Nakayama K."/>
            <person name="Satake H."/>
        </authorList>
    </citation>
    <scope>NUCLEOTIDE SEQUENCE</scope>
</reference>
<dbReference type="EMBL" id="BQNB010012983">
    <property type="protein sequence ID" value="GJT10386.1"/>
    <property type="molecule type" value="Genomic_DNA"/>
</dbReference>
<evidence type="ECO:0000313" key="2">
    <source>
        <dbReference type="Proteomes" id="UP001151760"/>
    </source>
</evidence>
<organism evidence="1 2">
    <name type="scientific">Tanacetum coccineum</name>
    <dbReference type="NCBI Taxonomy" id="301880"/>
    <lineage>
        <taxon>Eukaryota</taxon>
        <taxon>Viridiplantae</taxon>
        <taxon>Streptophyta</taxon>
        <taxon>Embryophyta</taxon>
        <taxon>Tracheophyta</taxon>
        <taxon>Spermatophyta</taxon>
        <taxon>Magnoliopsida</taxon>
        <taxon>eudicotyledons</taxon>
        <taxon>Gunneridae</taxon>
        <taxon>Pentapetalae</taxon>
        <taxon>asterids</taxon>
        <taxon>campanulids</taxon>
        <taxon>Asterales</taxon>
        <taxon>Asteraceae</taxon>
        <taxon>Asteroideae</taxon>
        <taxon>Anthemideae</taxon>
        <taxon>Anthemidinae</taxon>
        <taxon>Tanacetum</taxon>
    </lineage>
</organism>
<comment type="caution">
    <text evidence="1">The sequence shown here is derived from an EMBL/GenBank/DDBJ whole genome shotgun (WGS) entry which is preliminary data.</text>
</comment>
<reference evidence="1" key="2">
    <citation type="submission" date="2022-01" db="EMBL/GenBank/DDBJ databases">
        <authorList>
            <person name="Yamashiro T."/>
            <person name="Shiraishi A."/>
            <person name="Satake H."/>
            <person name="Nakayama K."/>
        </authorList>
    </citation>
    <scope>NUCLEOTIDE SEQUENCE</scope>
</reference>
<proteinExistence type="predicted"/>
<protein>
    <submittedName>
        <fullName evidence="1">Uncharacterized protein</fullName>
    </submittedName>
</protein>
<evidence type="ECO:0000313" key="1">
    <source>
        <dbReference type="EMBL" id="GJT10386.1"/>
    </source>
</evidence>
<keyword evidence="2" id="KW-1185">Reference proteome</keyword>
<gene>
    <name evidence="1" type="ORF">Tco_0857428</name>
</gene>